<dbReference type="CDD" id="cd06558">
    <property type="entry name" value="crotonase-like"/>
    <property type="match status" value="1"/>
</dbReference>
<dbReference type="Gene3D" id="1.10.12.10">
    <property type="entry name" value="Lyase 2-enoyl-coa Hydratase, Chain A, domain 2"/>
    <property type="match status" value="1"/>
</dbReference>
<evidence type="ECO:0000313" key="3">
    <source>
        <dbReference type="Proteomes" id="UP000025171"/>
    </source>
</evidence>
<proteinExistence type="inferred from homology"/>
<dbReference type="InterPro" id="IPR051683">
    <property type="entry name" value="Enoyl-CoA_Hydratase/Isomerase"/>
</dbReference>
<accession>A0A059FED3</accession>
<dbReference type="EMBL" id="ARYK01000009">
    <property type="protein sequence ID" value="KCZ88878.1"/>
    <property type="molecule type" value="Genomic_DNA"/>
</dbReference>
<dbReference type="RefSeq" id="WP_035618595.1">
    <property type="nucleotide sequence ID" value="NZ_ARYK01000009.1"/>
</dbReference>
<dbReference type="PANTHER" id="PTHR42964">
    <property type="entry name" value="ENOYL-COA HYDRATASE"/>
    <property type="match status" value="1"/>
</dbReference>
<dbReference type="Pfam" id="PF00378">
    <property type="entry name" value="ECH_1"/>
    <property type="match status" value="1"/>
</dbReference>
<sequence length="267" mass="28788">MIDNVYETIRLEATPGGLVVITLNRPDVHNAFNAVLIEELTDAFDTIADQETIRMMILRGNGPSFSAGADLNWMKRAAELHTKEDNEHDAQKLAAMLLSLYEMPQMTLALVHGAAMGGGAGLVACCDVAVAMKGTKFRFSEVRLGLTPATISPYVIDAIGPRRARALFVTAETFDAEYAERMGLVHYVVDDQAAMTAMEEHLATLVFAAAPGAIADAKKLVSDVTGEVIDKDLGHDTARRIAARRASDEGKEGIAAFLEKRKPSWGG</sequence>
<keyword evidence="3" id="KW-1185">Reference proteome</keyword>
<dbReference type="STRING" id="1280950.HJO_15214"/>
<dbReference type="InterPro" id="IPR014748">
    <property type="entry name" value="Enoyl-CoA_hydra_C"/>
</dbReference>
<dbReference type="OrthoDB" id="9795613at2"/>
<evidence type="ECO:0000256" key="1">
    <source>
        <dbReference type="ARBA" id="ARBA00005254"/>
    </source>
</evidence>
<dbReference type="AlphaFoldDB" id="A0A059FED3"/>
<reference evidence="2 3" key="1">
    <citation type="journal article" date="2014" name="Antonie Van Leeuwenhoek">
        <title>Hyphomonas beringensis sp. nov. and Hyphomonas chukchiensis sp. nov., isolated from surface seawater of the Bering Sea and Chukchi Sea.</title>
        <authorList>
            <person name="Li C."/>
            <person name="Lai Q."/>
            <person name="Li G."/>
            <person name="Dong C."/>
            <person name="Wang J."/>
            <person name="Liao Y."/>
            <person name="Shao Z."/>
        </authorList>
    </citation>
    <scope>NUCLEOTIDE SEQUENCE [LARGE SCALE GENOMIC DNA]</scope>
    <source>
        <strain evidence="2 3">MHS-2</strain>
    </source>
</reference>
<protein>
    <submittedName>
        <fullName evidence="2">Enoyl-CoA hydratase/isomerase family protein</fullName>
    </submittedName>
</protein>
<evidence type="ECO:0000313" key="2">
    <source>
        <dbReference type="EMBL" id="KCZ88878.1"/>
    </source>
</evidence>
<organism evidence="2 3">
    <name type="scientific">Hyphomonas johnsonii MHS-2</name>
    <dbReference type="NCBI Taxonomy" id="1280950"/>
    <lineage>
        <taxon>Bacteria</taxon>
        <taxon>Pseudomonadati</taxon>
        <taxon>Pseudomonadota</taxon>
        <taxon>Alphaproteobacteria</taxon>
        <taxon>Hyphomonadales</taxon>
        <taxon>Hyphomonadaceae</taxon>
        <taxon>Hyphomonas</taxon>
    </lineage>
</organism>
<dbReference type="GO" id="GO:0008300">
    <property type="term" value="P:isoprenoid catabolic process"/>
    <property type="evidence" value="ECO:0007669"/>
    <property type="project" value="TreeGrafter"/>
</dbReference>
<dbReference type="Proteomes" id="UP000025171">
    <property type="component" value="Unassembled WGS sequence"/>
</dbReference>
<dbReference type="Gene3D" id="3.90.226.10">
    <property type="entry name" value="2-enoyl-CoA Hydratase, Chain A, domain 1"/>
    <property type="match status" value="1"/>
</dbReference>
<comment type="caution">
    <text evidence="2">The sequence shown here is derived from an EMBL/GenBank/DDBJ whole genome shotgun (WGS) entry which is preliminary data.</text>
</comment>
<dbReference type="eggNOG" id="COG1024">
    <property type="taxonomic scope" value="Bacteria"/>
</dbReference>
<dbReference type="InterPro" id="IPR029045">
    <property type="entry name" value="ClpP/crotonase-like_dom_sf"/>
</dbReference>
<dbReference type="GO" id="GO:0016853">
    <property type="term" value="F:isomerase activity"/>
    <property type="evidence" value="ECO:0007669"/>
    <property type="project" value="UniProtKB-KW"/>
</dbReference>
<dbReference type="InterPro" id="IPR001753">
    <property type="entry name" value="Enoyl-CoA_hydra/iso"/>
</dbReference>
<dbReference type="PATRIC" id="fig|1280950.3.peg.3055"/>
<dbReference type="SUPFAM" id="SSF52096">
    <property type="entry name" value="ClpP/crotonase"/>
    <property type="match status" value="1"/>
</dbReference>
<comment type="similarity">
    <text evidence="1">Belongs to the enoyl-CoA hydratase/isomerase family.</text>
</comment>
<keyword evidence="2" id="KW-0413">Isomerase</keyword>
<dbReference type="PANTHER" id="PTHR42964:SF1">
    <property type="entry name" value="POLYKETIDE BIOSYNTHESIS ENOYL-COA HYDRATASE PKSH-RELATED"/>
    <property type="match status" value="1"/>
</dbReference>
<gene>
    <name evidence="2" type="ORF">HJO_15214</name>
</gene>
<name>A0A059FED3_9PROT</name>